<feature type="signal peptide" evidence="1">
    <location>
        <begin position="1"/>
        <end position="24"/>
    </location>
</feature>
<evidence type="ECO:0000313" key="2">
    <source>
        <dbReference type="EMBL" id="OAP36831.1"/>
    </source>
</evidence>
<evidence type="ECO:0008006" key="4">
    <source>
        <dbReference type="Google" id="ProtNLM"/>
    </source>
</evidence>
<reference evidence="2 3" key="1">
    <citation type="journal article" date="2016" name="Int. J. Syst. Evol. Microbiol.">
        <title>Ensifer glycinis sp. nov., an novel rhizobial species associated with Glycine spp.</title>
        <authorList>
            <person name="Yan H."/>
            <person name="Yan J."/>
            <person name="Sui X.H."/>
            <person name="Wang E.T."/>
            <person name="Chen W.X."/>
            <person name="Zhang X.X."/>
            <person name="Chen W.F."/>
        </authorList>
    </citation>
    <scope>NUCLEOTIDE SEQUENCE [LARGE SCALE GENOMIC DNA]</scope>
    <source>
        <strain evidence="2 3">CCBAU 23380</strain>
    </source>
</reference>
<evidence type="ECO:0000256" key="1">
    <source>
        <dbReference type="SAM" id="SignalP"/>
    </source>
</evidence>
<sequence length="148" mass="15994">MRSLIKTSAIAALALSLAAGGAFAAGRHESVTSTGPENGDYYQGIFGNDDVAPPAPVARPMTSAVVVQQPRLATILHELRAANHRMDAERFSGKLSSVAFNRLRREERDIRADATRVAAMHNGRIPNSSYAQLQRDIRRLDGNIARSA</sequence>
<organism evidence="2 3">
    <name type="scientific">Sinorhizobium glycinis</name>
    <dbReference type="NCBI Taxonomy" id="1472378"/>
    <lineage>
        <taxon>Bacteria</taxon>
        <taxon>Pseudomonadati</taxon>
        <taxon>Pseudomonadota</taxon>
        <taxon>Alphaproteobacteria</taxon>
        <taxon>Hyphomicrobiales</taxon>
        <taxon>Rhizobiaceae</taxon>
        <taxon>Sinorhizobium/Ensifer group</taxon>
        <taxon>Sinorhizobium</taxon>
    </lineage>
</organism>
<accession>A0A178XNL6</accession>
<gene>
    <name evidence="2" type="ORF">AU381_20400</name>
</gene>
<dbReference type="Proteomes" id="UP000094025">
    <property type="component" value="Unassembled WGS sequence"/>
</dbReference>
<dbReference type="RefSeq" id="WP_064244054.1">
    <property type="nucleotide sequence ID" value="NZ_LPUX01000064.1"/>
</dbReference>
<keyword evidence="3" id="KW-1185">Reference proteome</keyword>
<dbReference type="AlphaFoldDB" id="A0A178XNL6"/>
<dbReference type="OrthoDB" id="8278237at2"/>
<dbReference type="EMBL" id="LPUX01000064">
    <property type="protein sequence ID" value="OAP36831.1"/>
    <property type="molecule type" value="Genomic_DNA"/>
</dbReference>
<protein>
    <recommendedName>
        <fullName evidence="4">DUF4168 domain-containing protein</fullName>
    </recommendedName>
</protein>
<evidence type="ECO:0000313" key="3">
    <source>
        <dbReference type="Proteomes" id="UP000094025"/>
    </source>
</evidence>
<name>A0A178XNL6_9HYPH</name>
<feature type="chain" id="PRO_5008097051" description="DUF4168 domain-containing protein" evidence="1">
    <location>
        <begin position="25"/>
        <end position="148"/>
    </location>
</feature>
<keyword evidence="1" id="KW-0732">Signal</keyword>
<comment type="caution">
    <text evidence="2">The sequence shown here is derived from an EMBL/GenBank/DDBJ whole genome shotgun (WGS) entry which is preliminary data.</text>
</comment>
<proteinExistence type="predicted"/>